<accession>A0ABW9GYL4</accession>
<evidence type="ECO:0000313" key="1">
    <source>
        <dbReference type="EMBL" id="MFM9413555.1"/>
    </source>
</evidence>
<reference evidence="1 2" key="1">
    <citation type="journal article" date="2016" name="Int. J. Syst. Evol. Microbiol.">
        <title>Peptococcus simiae sp. nov., isolated from rhesus macaque faeces and emended description of the genus Peptococcus.</title>
        <authorList>
            <person name="Shkoporov A.N."/>
            <person name="Efimov B.A."/>
            <person name="Kondova I."/>
            <person name="Ouwerling B."/>
            <person name="Chaplin A.V."/>
            <person name="Shcherbakova V.A."/>
            <person name="Langermans J.A.M."/>
        </authorList>
    </citation>
    <scope>NUCLEOTIDE SEQUENCE [LARGE SCALE GENOMIC DNA]</scope>
    <source>
        <strain evidence="1 2">M108</strain>
    </source>
</reference>
<evidence type="ECO:0000313" key="2">
    <source>
        <dbReference type="Proteomes" id="UP001631949"/>
    </source>
</evidence>
<dbReference type="Proteomes" id="UP001631949">
    <property type="component" value="Unassembled WGS sequence"/>
</dbReference>
<proteinExistence type="predicted"/>
<organism evidence="1 2">
    <name type="scientific">Peptococcus simiae</name>
    <dbReference type="NCBI Taxonomy" id="1643805"/>
    <lineage>
        <taxon>Bacteria</taxon>
        <taxon>Bacillati</taxon>
        <taxon>Bacillota</taxon>
        <taxon>Clostridia</taxon>
        <taxon>Eubacteriales</taxon>
        <taxon>Peptococcaceae</taxon>
        <taxon>Peptococcus</taxon>
    </lineage>
</organism>
<dbReference type="CDD" id="cd03311">
    <property type="entry name" value="CIMS_C_terminal_like"/>
    <property type="match status" value="1"/>
</dbReference>
<protein>
    <submittedName>
        <fullName evidence="1">Cobalamin-independent methionine synthase II family protein</fullName>
    </submittedName>
</protein>
<name>A0ABW9GYL4_9FIRM</name>
<dbReference type="InterPro" id="IPR002629">
    <property type="entry name" value="Met_Synth_C/arc"/>
</dbReference>
<dbReference type="PANTHER" id="PTHR43844:SF1">
    <property type="entry name" value="METHIONINE SYNTHASE"/>
    <property type="match status" value="1"/>
</dbReference>
<dbReference type="InterPro" id="IPR038071">
    <property type="entry name" value="UROD/MetE-like_sf"/>
</dbReference>
<keyword evidence="2" id="KW-1185">Reference proteome</keyword>
<comment type="caution">
    <text evidence="1">The sequence shown here is derived from an EMBL/GenBank/DDBJ whole genome shotgun (WGS) entry which is preliminary data.</text>
</comment>
<dbReference type="SUPFAM" id="SSF51726">
    <property type="entry name" value="UROD/MetE-like"/>
    <property type="match status" value="1"/>
</dbReference>
<dbReference type="RefSeq" id="WP_408977174.1">
    <property type="nucleotide sequence ID" value="NZ_JBJUVG010000004.1"/>
</dbReference>
<dbReference type="PANTHER" id="PTHR43844">
    <property type="entry name" value="METHIONINE SYNTHASE"/>
    <property type="match status" value="1"/>
</dbReference>
<gene>
    <name evidence="1" type="ORF">ACKQTC_04155</name>
</gene>
<dbReference type="Gene3D" id="3.20.20.210">
    <property type="match status" value="1"/>
</dbReference>
<sequence length="388" mass="44150">MSKRFELVGSLLRPADLLAYKHKIEHRDDITYPFYDDFEGYEACEAAATKDVVEKQIAHGIHILTDGEVSKSLWHLDFVWGLEGTERFIADHGYFFQDHDGNHGYETRKDIGIRIVKPLSGKIHNFIKVYQRLQDLAGNQNLKLTVPSPSHIYGELCLLGIDQVIGEGEVYKTPEDLKKDLAKSYKEFIDDYVAVGGKIIQFDDCLWQLFSSDNSSSPFSADKVNHEELAHLAQEFIDLNNDVIDYGHSKGLLVWTHNCRGNYDSHHMSDGSYETIANIFLEKQNYDRFFLEWDDDRAGSVSALSVLKDQPQKEVVLGVLSSKTRTLDDEDRCLALLNEAAAIIPKDRLYLSHQCGFASCDCGNDLTEEEQWAKIDQGQRLAQSFWGE</sequence>
<dbReference type="EMBL" id="JBJUVG010000004">
    <property type="protein sequence ID" value="MFM9413555.1"/>
    <property type="molecule type" value="Genomic_DNA"/>
</dbReference>